<feature type="domain" description="Activator of Hsp90 ATPase homologue 1/2-like C-terminal" evidence="2">
    <location>
        <begin position="34"/>
        <end position="145"/>
    </location>
</feature>
<dbReference type="EMBL" id="JAAAPK010000009">
    <property type="protein sequence ID" value="NBC43905.1"/>
    <property type="molecule type" value="Genomic_DNA"/>
</dbReference>
<dbReference type="Pfam" id="PF08327">
    <property type="entry name" value="AHSA1"/>
    <property type="match status" value="1"/>
</dbReference>
<dbReference type="AlphaFoldDB" id="A0A7Y1RXF3"/>
<name>A0A7Y1RXF3_9BACT</name>
<evidence type="ECO:0000313" key="3">
    <source>
        <dbReference type="EMBL" id="NBC43905.1"/>
    </source>
</evidence>
<dbReference type="SUPFAM" id="SSF55961">
    <property type="entry name" value="Bet v1-like"/>
    <property type="match status" value="1"/>
</dbReference>
<proteinExistence type="inferred from homology"/>
<comment type="caution">
    <text evidence="3">The sequence shown here is derived from an EMBL/GenBank/DDBJ whole genome shotgun (WGS) entry which is preliminary data.</text>
</comment>
<dbReference type="Proteomes" id="UP000537825">
    <property type="component" value="Unassembled WGS sequence"/>
</dbReference>
<gene>
    <name evidence="3" type="ORF">GTZ93_29270</name>
</gene>
<dbReference type="Gene3D" id="3.30.530.20">
    <property type="match status" value="1"/>
</dbReference>
<evidence type="ECO:0000313" key="4">
    <source>
        <dbReference type="Proteomes" id="UP000537825"/>
    </source>
</evidence>
<evidence type="ECO:0000259" key="2">
    <source>
        <dbReference type="Pfam" id="PF08327"/>
    </source>
</evidence>
<sequence length="188" mass="20896">MSHRAKYTPGPAAGASVQKAGDKWTLVLVRDLRHPPAKVWKALTDPAHLAEWAPFDADRNMASVGPVKLSTVGAPTPMVAETTVRRAEEPKLLEYSWGQQDLRWELEATGVGGTRLTLWHNIDRGFISWGAAGWHICFDVLEQLLSGDPMGRIVGPDAMQYDWQRLNSEYAEQFGVQSPTWKASNSKE</sequence>
<dbReference type="InterPro" id="IPR013538">
    <property type="entry name" value="ASHA1/2-like_C"/>
</dbReference>
<dbReference type="RefSeq" id="WP_120580551.1">
    <property type="nucleotide sequence ID" value="NZ_CBCSLE010000003.1"/>
</dbReference>
<reference evidence="3 4" key="1">
    <citation type="submission" date="2020-01" db="EMBL/GenBank/DDBJ databases">
        <title>The draft genome sequence of Corallococcus exiguus DSM 14696.</title>
        <authorList>
            <person name="Zhang X."/>
            <person name="Zhu H."/>
        </authorList>
    </citation>
    <scope>NUCLEOTIDE SEQUENCE [LARGE SCALE GENOMIC DNA]</scope>
    <source>
        <strain evidence="3 4">DSM 14696</strain>
    </source>
</reference>
<organism evidence="3 4">
    <name type="scientific">Corallococcus exiguus</name>
    <dbReference type="NCBI Taxonomy" id="83462"/>
    <lineage>
        <taxon>Bacteria</taxon>
        <taxon>Pseudomonadati</taxon>
        <taxon>Myxococcota</taxon>
        <taxon>Myxococcia</taxon>
        <taxon>Myxococcales</taxon>
        <taxon>Cystobacterineae</taxon>
        <taxon>Myxococcaceae</taxon>
        <taxon>Corallococcus</taxon>
    </lineage>
</organism>
<accession>A0A7Y1RXF3</accession>
<comment type="similarity">
    <text evidence="1">Belongs to the AHA1 family.</text>
</comment>
<evidence type="ECO:0000256" key="1">
    <source>
        <dbReference type="ARBA" id="ARBA00006817"/>
    </source>
</evidence>
<dbReference type="CDD" id="cd08899">
    <property type="entry name" value="SRPBCC_CalC_Aha1-like_6"/>
    <property type="match status" value="1"/>
</dbReference>
<keyword evidence="4" id="KW-1185">Reference proteome</keyword>
<dbReference type="InterPro" id="IPR023393">
    <property type="entry name" value="START-like_dom_sf"/>
</dbReference>
<protein>
    <submittedName>
        <fullName evidence="3">Polyketide cyclase</fullName>
    </submittedName>
</protein>